<dbReference type="PROSITE" id="PS51257">
    <property type="entry name" value="PROKAR_LIPOPROTEIN"/>
    <property type="match status" value="1"/>
</dbReference>
<proteinExistence type="predicted"/>
<keyword evidence="1" id="KW-0732">Signal</keyword>
<keyword evidence="3" id="KW-1185">Reference proteome</keyword>
<protein>
    <submittedName>
        <fullName evidence="2">Uncharacterized protein</fullName>
    </submittedName>
</protein>
<evidence type="ECO:0000313" key="2">
    <source>
        <dbReference type="EMBL" id="CAI2369677.1"/>
    </source>
</evidence>
<accession>A0AAD1UJ30</accession>
<dbReference type="SUPFAM" id="SSF55394">
    <property type="entry name" value="Bactericidal permeability-increasing protein, BPI"/>
    <property type="match status" value="1"/>
</dbReference>
<dbReference type="Gene3D" id="3.15.20.10">
    <property type="entry name" value="Bactericidal permeability-increasing protein, domain 2"/>
    <property type="match status" value="1"/>
</dbReference>
<dbReference type="InterPro" id="IPR032942">
    <property type="entry name" value="BPI/LBP/Plunc"/>
</dbReference>
<evidence type="ECO:0000313" key="3">
    <source>
        <dbReference type="Proteomes" id="UP001295684"/>
    </source>
</evidence>
<dbReference type="Proteomes" id="UP001295684">
    <property type="component" value="Unassembled WGS sequence"/>
</dbReference>
<name>A0AAD1UJ30_EUPCR</name>
<dbReference type="Gene3D" id="3.15.10.10">
    <property type="entry name" value="Bactericidal permeability-increasing protein, domain 1"/>
    <property type="match status" value="1"/>
</dbReference>
<feature type="signal peptide" evidence="1">
    <location>
        <begin position="1"/>
        <end position="18"/>
    </location>
</feature>
<organism evidence="2 3">
    <name type="scientific">Euplotes crassus</name>
    <dbReference type="NCBI Taxonomy" id="5936"/>
    <lineage>
        <taxon>Eukaryota</taxon>
        <taxon>Sar</taxon>
        <taxon>Alveolata</taxon>
        <taxon>Ciliophora</taxon>
        <taxon>Intramacronucleata</taxon>
        <taxon>Spirotrichea</taxon>
        <taxon>Hypotrichia</taxon>
        <taxon>Euplotida</taxon>
        <taxon>Euplotidae</taxon>
        <taxon>Moneuplotes</taxon>
    </lineage>
</organism>
<reference evidence="2" key="1">
    <citation type="submission" date="2023-07" db="EMBL/GenBank/DDBJ databases">
        <authorList>
            <consortium name="AG Swart"/>
            <person name="Singh M."/>
            <person name="Singh A."/>
            <person name="Seah K."/>
            <person name="Emmerich C."/>
        </authorList>
    </citation>
    <scope>NUCLEOTIDE SEQUENCE</scope>
    <source>
        <strain evidence="2">DP1</strain>
    </source>
</reference>
<dbReference type="PANTHER" id="PTHR10504:SF131">
    <property type="entry name" value="BPI2 DOMAIN-CONTAINING PROTEIN"/>
    <property type="match status" value="1"/>
</dbReference>
<comment type="caution">
    <text evidence="2">The sequence shown here is derived from an EMBL/GenBank/DDBJ whole genome shotgun (WGS) entry which is preliminary data.</text>
</comment>
<dbReference type="InterPro" id="IPR017943">
    <property type="entry name" value="Bactericidal_perm-incr_a/b_dom"/>
</dbReference>
<dbReference type="GO" id="GO:0008289">
    <property type="term" value="F:lipid binding"/>
    <property type="evidence" value="ECO:0007669"/>
    <property type="project" value="InterPro"/>
</dbReference>
<gene>
    <name evidence="2" type="ORF">ECRASSUSDP1_LOCUS10980</name>
</gene>
<evidence type="ECO:0000256" key="1">
    <source>
        <dbReference type="SAM" id="SignalP"/>
    </source>
</evidence>
<dbReference type="EMBL" id="CAMPGE010010827">
    <property type="protein sequence ID" value="CAI2369677.1"/>
    <property type="molecule type" value="Genomic_DNA"/>
</dbReference>
<sequence length="446" mass="49026">MKILPIVLALCLAIACVAENPALVAVIEEPIINKVRDKYFESALGALGTLTMPDFEEGAITATNIRVQISNDSPQNLVVGFDNESNSIKAEIKNTNIKVQVDYKYKAGLVTVNGDADVQGPIDSVALSLLMDKMEDGEFIIPQIAVPDFDLEMDNSKFDLKLTCKGCIKAVESLIATFMKGTLLNQVKDQVKEQVPTMANEIGNGILASSYPRTFPLLEDIRIVTALTDAINVADGHLEIPLDGTVYTEEKGIVRPGPTPDMPRYNPESPGEAQMFFSSYLAQTLSHTLNTLNKLVIKTRFLLFTFVTTIDPSKGKTAISFDNNAIVATIYPKIVTKYLKLGVELGTVVKVSLKIKNGDSQNLLSVVPKIKKLNLNSFKLIVLGIPINLSLFKFLITPFVRLFLNFIVLPTIEIPKSDLLPLTVTDSLLSFNKQYAEFGISFDFEE</sequence>
<feature type="chain" id="PRO_5042149459" evidence="1">
    <location>
        <begin position="19"/>
        <end position="446"/>
    </location>
</feature>
<dbReference type="AlphaFoldDB" id="A0AAD1UJ30"/>
<dbReference type="PANTHER" id="PTHR10504">
    <property type="entry name" value="BACTERICIDAL PERMEABILITY-INCREASING BPI PROTEIN-RELATED"/>
    <property type="match status" value="1"/>
</dbReference>